<dbReference type="GeneID" id="6417359"/>
<dbReference type="RefSeq" id="YP_001994634.1">
    <property type="nucleotide sequence ID" value="NC_011020.1"/>
</dbReference>
<name>B3VGX5_9CAUD</name>
<gene>
    <name evidence="1" type="primary">87</name>
    <name evidence="1" type="ORF">Jasper_87</name>
</gene>
<accession>B3VGX5</accession>
<organism evidence="1 2">
    <name type="scientific">Mycobacterium phage Jasper</name>
    <dbReference type="NCBI Taxonomy" id="2914014"/>
    <lineage>
        <taxon>Viruses</taxon>
        <taxon>Duplodnaviria</taxon>
        <taxon>Heunggongvirae</taxon>
        <taxon>Uroviricota</taxon>
        <taxon>Caudoviricetes</taxon>
        <taxon>Fromanvirus</taxon>
        <taxon>Fromanvirus jasper</taxon>
    </lineage>
</organism>
<keyword evidence="2" id="KW-1185">Reference proteome</keyword>
<protein>
    <submittedName>
        <fullName evidence="1">Uncharacterized protein</fullName>
    </submittedName>
</protein>
<evidence type="ECO:0000313" key="2">
    <source>
        <dbReference type="Proteomes" id="UP000001210"/>
    </source>
</evidence>
<reference evidence="1 2" key="1">
    <citation type="submission" date="2008-05" db="EMBL/GenBank/DDBJ databases">
        <authorList>
            <person name="Bonnell L."/>
            <person name="Offner S."/>
            <person name="Houtz J.M."/>
            <person name="Pedulla M.L."/>
            <person name="Weber R.J."/>
            <person name="Chambers R.A."/>
            <person name="Jacobs-Sera D."/>
            <person name="Hendrix R.W."/>
            <person name="Hatfull G.F."/>
        </authorList>
    </citation>
    <scope>NUCLEOTIDE SEQUENCE [LARGE SCALE GENOMIC DNA]</scope>
</reference>
<sequence length="56" mass="6518">MGHDWIETATGFEHISGEWEIVREPHGSRLYRNRRFALAAPLHQVVAYVEATERAR</sequence>
<dbReference type="Proteomes" id="UP000001210">
    <property type="component" value="Segment"/>
</dbReference>
<dbReference type="KEGG" id="vg:6417359"/>
<evidence type="ECO:0000313" key="1">
    <source>
        <dbReference type="EMBL" id="ACE80102.1"/>
    </source>
</evidence>
<dbReference type="EMBL" id="EU744251">
    <property type="protein sequence ID" value="ACE80102.1"/>
    <property type="molecule type" value="Genomic_DNA"/>
</dbReference>
<proteinExistence type="predicted"/>